<evidence type="ECO:0000256" key="5">
    <source>
        <dbReference type="ARBA" id="ARBA00023284"/>
    </source>
</evidence>
<gene>
    <name evidence="8" type="ORF">HMPREF0091_10737</name>
</gene>
<dbReference type="InterPro" id="IPR036188">
    <property type="entry name" value="FAD/NAD-bd_sf"/>
</dbReference>
<evidence type="ECO:0000313" key="9">
    <source>
        <dbReference type="Proteomes" id="UP000005947"/>
    </source>
</evidence>
<dbReference type="PRINTS" id="PR00469">
    <property type="entry name" value="PNDRDTASEII"/>
</dbReference>
<keyword evidence="3" id="KW-0560">Oxidoreductase</keyword>
<evidence type="ECO:0000256" key="3">
    <source>
        <dbReference type="ARBA" id="ARBA00023002"/>
    </source>
</evidence>
<dbReference type="GO" id="GO:0004791">
    <property type="term" value="F:thioredoxin-disulfide reductase (NADPH) activity"/>
    <property type="evidence" value="ECO:0007669"/>
    <property type="project" value="UniProtKB-EC"/>
</dbReference>
<dbReference type="InterPro" id="IPR023753">
    <property type="entry name" value="FAD/NAD-binding_dom"/>
</dbReference>
<dbReference type="EMBL" id="ACGK02000001">
    <property type="protein sequence ID" value="EGF23790.1"/>
    <property type="molecule type" value="Genomic_DNA"/>
</dbReference>
<dbReference type="InterPro" id="IPR050097">
    <property type="entry name" value="Ferredoxin-NADP_redctase_2"/>
</dbReference>
<evidence type="ECO:0000256" key="2">
    <source>
        <dbReference type="ARBA" id="ARBA00022827"/>
    </source>
</evidence>
<dbReference type="AlphaFoldDB" id="F1T524"/>
<organism evidence="8 9">
    <name type="scientific">Fannyhessea vaginae DSM 15829</name>
    <dbReference type="NCBI Taxonomy" id="525256"/>
    <lineage>
        <taxon>Bacteria</taxon>
        <taxon>Bacillati</taxon>
        <taxon>Actinomycetota</taxon>
        <taxon>Coriobacteriia</taxon>
        <taxon>Coriobacteriales</taxon>
        <taxon>Atopobiaceae</taxon>
        <taxon>Fannyhessea</taxon>
    </lineage>
</organism>
<name>F1T524_9ACTN</name>
<keyword evidence="1" id="KW-0285">Flavoprotein</keyword>
<keyword evidence="2" id="KW-0274">FAD</keyword>
<dbReference type="SUPFAM" id="SSF51905">
    <property type="entry name" value="FAD/NAD(P)-binding domain"/>
    <property type="match status" value="1"/>
</dbReference>
<dbReference type="Pfam" id="PF07992">
    <property type="entry name" value="Pyr_redox_2"/>
    <property type="match status" value="1"/>
</dbReference>
<sequence length="334" mass="36745">MNTTTTEQTEQPTLKDLVIIGGGPAGLSAALYAQRALLDIVILEQEALGGQMIVTDKIDNYLGVPHINGYELSEIMHKQVKDMDVPLCMERVDSLKRFEDEQGLSYFLVHTSRHSFKTKAVLIACGATAKEAEFKGESRYTGHGVSYCATCDAMFYRDKPVYVVGGGNAACEEGLFLARFAKKVTLLVRRDVLRAQDGVIRQVQENPKMVIVYNTRIKELAGESDEGFTSITLENTKTRSTETITCEPHDIGVFVFAGRKPMNQLVGQFVDTDKNGFIKTDDHMQTRTEGLYAAGDVRDKVLRQLITAASDGAVAATSAASYIRKLKRAAKTNS</sequence>
<dbReference type="PROSITE" id="PS00573">
    <property type="entry name" value="PYRIDINE_REDOX_2"/>
    <property type="match status" value="1"/>
</dbReference>
<dbReference type="eggNOG" id="COG0492">
    <property type="taxonomic scope" value="Bacteria"/>
</dbReference>
<evidence type="ECO:0000313" key="8">
    <source>
        <dbReference type="EMBL" id="EGF23790.1"/>
    </source>
</evidence>
<dbReference type="InterPro" id="IPR008255">
    <property type="entry name" value="Pyr_nucl-diS_OxRdtase_2_AS"/>
</dbReference>
<dbReference type="Proteomes" id="UP000005947">
    <property type="component" value="Unassembled WGS sequence"/>
</dbReference>
<evidence type="ECO:0000256" key="6">
    <source>
        <dbReference type="ARBA" id="ARBA00048132"/>
    </source>
</evidence>
<comment type="caution">
    <text evidence="8">The sequence shown here is derived from an EMBL/GenBank/DDBJ whole genome shotgun (WGS) entry which is preliminary data.</text>
</comment>
<dbReference type="GeneID" id="93210338"/>
<accession>F1T524</accession>
<dbReference type="Gene3D" id="3.50.50.60">
    <property type="entry name" value="FAD/NAD(P)-binding domain"/>
    <property type="match status" value="2"/>
</dbReference>
<protein>
    <submittedName>
        <fullName evidence="8">Putative thioredoxin-disulfide reductase</fullName>
    </submittedName>
</protein>
<keyword evidence="5" id="KW-0676">Redox-active center</keyword>
<keyword evidence="9" id="KW-1185">Reference proteome</keyword>
<reference evidence="8 9" key="1">
    <citation type="submission" date="2011-02" db="EMBL/GenBank/DDBJ databases">
        <authorList>
            <person name="Muzny D."/>
            <person name="Qin X."/>
            <person name="Buhay C."/>
            <person name="Dugan-Rocha S."/>
            <person name="Ding Y."/>
            <person name="Chen G."/>
            <person name="Hawes A."/>
            <person name="Holder M."/>
            <person name="Jhangiani S."/>
            <person name="Johnson A."/>
            <person name="Khan Z."/>
            <person name="Li Z."/>
            <person name="Liu W."/>
            <person name="Liu X."/>
            <person name="Perez L."/>
            <person name="Shen H."/>
            <person name="Wang Q."/>
            <person name="Watt J."/>
            <person name="Xi L."/>
            <person name="Xin Y."/>
            <person name="Zhou J."/>
            <person name="Deng J."/>
            <person name="Jiang H."/>
            <person name="Liu Y."/>
            <person name="Qu J."/>
            <person name="Song X.-Z."/>
            <person name="Zhang L."/>
            <person name="Villasana D."/>
            <person name="Johnson A."/>
            <person name="Liu J."/>
            <person name="Liyanage D."/>
            <person name="Lorensuhewa L."/>
            <person name="Robinson T."/>
            <person name="Song A."/>
            <person name="Song B.-B."/>
            <person name="Dinh H."/>
            <person name="Thornton R."/>
            <person name="Coyle M."/>
            <person name="Francisco L."/>
            <person name="Jackson L."/>
            <person name="Javaid M."/>
            <person name="Korchina V."/>
            <person name="Kovar C."/>
            <person name="Mata R."/>
            <person name="Mathew T."/>
            <person name="Ngo R."/>
            <person name="Nguyen L."/>
            <person name="Nguyen N."/>
            <person name="Okwuonu G."/>
            <person name="Ongeri F."/>
            <person name="Pham C."/>
            <person name="Simmons D."/>
            <person name="Wilczek-Boney K."/>
            <person name="Hale W."/>
            <person name="Jakkamsetti A."/>
            <person name="Pham P."/>
            <person name="Ruth R."/>
            <person name="San Lucas F."/>
            <person name="Warren J."/>
            <person name="Zhang J."/>
            <person name="Zhao Z."/>
            <person name="Zhou C."/>
            <person name="Zhu D."/>
            <person name="Lee S."/>
            <person name="Bess C."/>
            <person name="Blankenburg K."/>
            <person name="Forbes L."/>
            <person name="Fu Q."/>
            <person name="Gubbala S."/>
            <person name="Hirani K."/>
            <person name="Jayaseelan J.C."/>
            <person name="Lara F."/>
            <person name="Munidasa M."/>
            <person name="Palculict T."/>
            <person name="Patil S."/>
            <person name="Pu L.-L."/>
            <person name="Saada N."/>
            <person name="Tang L."/>
            <person name="Weissenberger G."/>
            <person name="Zhu Y."/>
            <person name="Hemphill L."/>
            <person name="Shang Y."/>
            <person name="Youmans B."/>
            <person name="Ayvaz T."/>
            <person name="Ross M."/>
            <person name="Santibanez J."/>
            <person name="Aqrawi P."/>
            <person name="Gross S."/>
            <person name="Joshi V."/>
            <person name="Fowler G."/>
            <person name="Nazareth L."/>
            <person name="Reid J."/>
            <person name="Worley K."/>
            <person name="Petrosino J."/>
            <person name="Highlander S."/>
            <person name="Gibbs R."/>
        </authorList>
    </citation>
    <scope>NUCLEOTIDE SEQUENCE [LARGE SCALE GENOMIC DNA]</scope>
    <source>
        <strain evidence="8 9">DSM 15829</strain>
    </source>
</reference>
<dbReference type="RefSeq" id="WP_006302919.1">
    <property type="nucleotide sequence ID" value="NZ_ACGK02000001.1"/>
</dbReference>
<proteinExistence type="predicted"/>
<dbReference type="PANTHER" id="PTHR48105">
    <property type="entry name" value="THIOREDOXIN REDUCTASE 1-RELATED-RELATED"/>
    <property type="match status" value="1"/>
</dbReference>
<evidence type="ECO:0000259" key="7">
    <source>
        <dbReference type="Pfam" id="PF07992"/>
    </source>
</evidence>
<evidence type="ECO:0000256" key="4">
    <source>
        <dbReference type="ARBA" id="ARBA00023157"/>
    </source>
</evidence>
<comment type="catalytic activity">
    <reaction evidence="6">
        <text>[thioredoxin]-dithiol + NADP(+) = [thioredoxin]-disulfide + NADPH + H(+)</text>
        <dbReference type="Rhea" id="RHEA:20345"/>
        <dbReference type="Rhea" id="RHEA-COMP:10698"/>
        <dbReference type="Rhea" id="RHEA-COMP:10700"/>
        <dbReference type="ChEBI" id="CHEBI:15378"/>
        <dbReference type="ChEBI" id="CHEBI:29950"/>
        <dbReference type="ChEBI" id="CHEBI:50058"/>
        <dbReference type="ChEBI" id="CHEBI:57783"/>
        <dbReference type="ChEBI" id="CHEBI:58349"/>
        <dbReference type="EC" id="1.8.1.9"/>
    </reaction>
</comment>
<dbReference type="OrthoDB" id="109585at2"/>
<evidence type="ECO:0000256" key="1">
    <source>
        <dbReference type="ARBA" id="ARBA00022630"/>
    </source>
</evidence>
<dbReference type="PRINTS" id="PR00368">
    <property type="entry name" value="FADPNR"/>
</dbReference>
<feature type="domain" description="FAD/NAD(P)-binding" evidence="7">
    <location>
        <begin position="15"/>
        <end position="312"/>
    </location>
</feature>
<keyword evidence="4" id="KW-1015">Disulfide bond</keyword>